<organism evidence="1 2">
    <name type="scientific">Potamilus streckersoni</name>
    <dbReference type="NCBI Taxonomy" id="2493646"/>
    <lineage>
        <taxon>Eukaryota</taxon>
        <taxon>Metazoa</taxon>
        <taxon>Spiralia</taxon>
        <taxon>Lophotrochozoa</taxon>
        <taxon>Mollusca</taxon>
        <taxon>Bivalvia</taxon>
        <taxon>Autobranchia</taxon>
        <taxon>Heteroconchia</taxon>
        <taxon>Palaeoheterodonta</taxon>
        <taxon>Unionida</taxon>
        <taxon>Unionoidea</taxon>
        <taxon>Unionidae</taxon>
        <taxon>Ambleminae</taxon>
        <taxon>Lampsilini</taxon>
        <taxon>Potamilus</taxon>
    </lineage>
</organism>
<proteinExistence type="predicted"/>
<keyword evidence="2" id="KW-1185">Reference proteome</keyword>
<sequence>MTTSHTQQAGDADDPVMVGVKSLVRMEMPERVQLRTTYQLFMLSDCGNEHLAECTQTENHMGVMVSVV</sequence>
<protein>
    <submittedName>
        <fullName evidence="1">Uncharacterized protein</fullName>
    </submittedName>
</protein>
<name>A0AAE0VKA5_9BIVA</name>
<gene>
    <name evidence="1" type="ORF">CHS0354_023021</name>
</gene>
<evidence type="ECO:0000313" key="2">
    <source>
        <dbReference type="Proteomes" id="UP001195483"/>
    </source>
</evidence>
<reference evidence="1" key="3">
    <citation type="submission" date="2023-05" db="EMBL/GenBank/DDBJ databases">
        <authorList>
            <person name="Smith C.H."/>
        </authorList>
    </citation>
    <scope>NUCLEOTIDE SEQUENCE</scope>
    <source>
        <strain evidence="1">CHS0354</strain>
        <tissue evidence="1">Mantle</tissue>
    </source>
</reference>
<reference evidence="1" key="1">
    <citation type="journal article" date="2021" name="Genome Biol. Evol.">
        <title>A High-Quality Reference Genome for a Parasitic Bivalve with Doubly Uniparental Inheritance (Bivalvia: Unionida).</title>
        <authorList>
            <person name="Smith C.H."/>
        </authorList>
    </citation>
    <scope>NUCLEOTIDE SEQUENCE</scope>
    <source>
        <strain evidence="1">CHS0354</strain>
    </source>
</reference>
<dbReference type="AlphaFoldDB" id="A0AAE0VKA5"/>
<comment type="caution">
    <text evidence="1">The sequence shown here is derived from an EMBL/GenBank/DDBJ whole genome shotgun (WGS) entry which is preliminary data.</text>
</comment>
<reference evidence="1" key="2">
    <citation type="journal article" date="2021" name="Genome Biol. Evol.">
        <title>Developing a high-quality reference genome for a parasitic bivalve with doubly uniparental inheritance (Bivalvia: Unionida).</title>
        <authorList>
            <person name="Smith C.H."/>
        </authorList>
    </citation>
    <scope>NUCLEOTIDE SEQUENCE</scope>
    <source>
        <strain evidence="1">CHS0354</strain>
        <tissue evidence="1">Mantle</tissue>
    </source>
</reference>
<accession>A0AAE0VKA5</accession>
<dbReference type="EMBL" id="JAEAOA010001395">
    <property type="protein sequence ID" value="KAK3580741.1"/>
    <property type="molecule type" value="Genomic_DNA"/>
</dbReference>
<dbReference type="Proteomes" id="UP001195483">
    <property type="component" value="Unassembled WGS sequence"/>
</dbReference>
<evidence type="ECO:0000313" key="1">
    <source>
        <dbReference type="EMBL" id="KAK3580741.1"/>
    </source>
</evidence>